<reference evidence="1 2" key="1">
    <citation type="journal article" date="2021" name="Front. Genet.">
        <title>Chromosome-Level Genome Assembly Reveals Significant Gene Expansion in the Toll and IMD Signaling Pathways of Dendrolimus kikuchii.</title>
        <authorList>
            <person name="Zhou J."/>
            <person name="Wu P."/>
            <person name="Xiong Z."/>
            <person name="Liu N."/>
            <person name="Zhao N."/>
            <person name="Ji M."/>
            <person name="Qiu Y."/>
            <person name="Yang B."/>
        </authorList>
    </citation>
    <scope>NUCLEOTIDE SEQUENCE [LARGE SCALE GENOMIC DNA]</scope>
    <source>
        <strain evidence="1">Ann1</strain>
    </source>
</reference>
<dbReference type="Proteomes" id="UP000824533">
    <property type="component" value="Linkage Group LG10"/>
</dbReference>
<organism evidence="1 2">
    <name type="scientific">Dendrolimus kikuchii</name>
    <dbReference type="NCBI Taxonomy" id="765133"/>
    <lineage>
        <taxon>Eukaryota</taxon>
        <taxon>Metazoa</taxon>
        <taxon>Ecdysozoa</taxon>
        <taxon>Arthropoda</taxon>
        <taxon>Hexapoda</taxon>
        <taxon>Insecta</taxon>
        <taxon>Pterygota</taxon>
        <taxon>Neoptera</taxon>
        <taxon>Endopterygota</taxon>
        <taxon>Lepidoptera</taxon>
        <taxon>Glossata</taxon>
        <taxon>Ditrysia</taxon>
        <taxon>Bombycoidea</taxon>
        <taxon>Lasiocampidae</taxon>
        <taxon>Dendrolimus</taxon>
    </lineage>
</organism>
<sequence>MKIGQTILDAYKLRIDRLLKNRLEAAEAAVYDNATSTVLAGNMVGEYMATYNATGRLVTLEEDKTERGSDKPCFNTPPDDPVVVVMKSTRIMLDDRILEKAKTLTEISAGGEPFDKWTVSEITWINGVPGCGKTTAMLRAFKKDEDMVITATKKSAEEIREKLQPILGDDAKARVRTMASFIVH</sequence>
<dbReference type="EMBL" id="CM034396">
    <property type="protein sequence ID" value="KAJ0178362.1"/>
    <property type="molecule type" value="Genomic_DNA"/>
</dbReference>
<keyword evidence="2" id="KW-1185">Reference proteome</keyword>
<accession>A0ACC1D4C4</accession>
<evidence type="ECO:0000313" key="1">
    <source>
        <dbReference type="EMBL" id="KAJ0178362.1"/>
    </source>
</evidence>
<gene>
    <name evidence="1" type="ORF">K1T71_006185</name>
</gene>
<comment type="caution">
    <text evidence="1">The sequence shown here is derived from an EMBL/GenBank/DDBJ whole genome shotgun (WGS) entry which is preliminary data.</text>
</comment>
<protein>
    <submittedName>
        <fullName evidence="1">Uncharacterized protein</fullName>
    </submittedName>
</protein>
<proteinExistence type="predicted"/>
<evidence type="ECO:0000313" key="2">
    <source>
        <dbReference type="Proteomes" id="UP000824533"/>
    </source>
</evidence>
<name>A0ACC1D4C4_9NEOP</name>